<dbReference type="EMBL" id="BAABXL010000001">
    <property type="protein sequence ID" value="GAA6269302.1"/>
    <property type="molecule type" value="Genomic_DNA"/>
</dbReference>
<name>A0ABQ0AZ62_9FIRM</name>
<gene>
    <name evidence="1" type="ORF">F130042H8_23620</name>
</gene>
<dbReference type="InterPro" id="IPR014942">
    <property type="entry name" value="AbiEii"/>
</dbReference>
<proteinExistence type="predicted"/>
<dbReference type="Proteomes" id="UP001600894">
    <property type="component" value="Unassembled WGS sequence"/>
</dbReference>
<dbReference type="RefSeq" id="WP_390470025.1">
    <property type="nucleotide sequence ID" value="NZ_BAABXL010000001.1"/>
</dbReference>
<comment type="caution">
    <text evidence="1">The sequence shown here is derived from an EMBL/GenBank/DDBJ whole genome shotgun (WGS) entry which is preliminary data.</text>
</comment>
<sequence>MFNYTKAELAEMAVRQNFIRDTLEKVIRLSEILDYMNSNLIMKKRLILKGGTAINLTVFRLPRLSVDIDLDYSSEESREEMMVQRKHISEELNVYMQTQGYALSPQSKSRHSLDSFVFSYMNLGGMRDNIKIEINYSLRSHLFEPEDKPILADVIHTENMITVLQPIELFAAKINALLSRAAARDLYDTYNMVRLELFQKEDFELLRKSIVFYTAISQEEIPEKYDVNTIDRISIRKIRSDLLPVIQKGEFVDLEKIKSDVKEFLKELMVLTPEEKEFLKQFKGKRYRPELLFDDAQIVKRIENHPMALWKMLEH</sequence>
<organism evidence="1 2">
    <name type="scientific">Enterocloster alcoholdehydrogenati</name>
    <dbReference type="NCBI Taxonomy" id="2547410"/>
    <lineage>
        <taxon>Bacteria</taxon>
        <taxon>Bacillati</taxon>
        <taxon>Bacillota</taxon>
        <taxon>Clostridia</taxon>
        <taxon>Lachnospirales</taxon>
        <taxon>Lachnospiraceae</taxon>
        <taxon>Enterocloster</taxon>
    </lineage>
</organism>
<keyword evidence="2" id="KW-1185">Reference proteome</keyword>
<evidence type="ECO:0008006" key="3">
    <source>
        <dbReference type="Google" id="ProtNLM"/>
    </source>
</evidence>
<protein>
    <recommendedName>
        <fullName evidence="3">Nucleotidyl transferase AbiEii/AbiGii toxin family protein</fullName>
    </recommendedName>
</protein>
<reference evidence="1 2" key="1">
    <citation type="submission" date="2024-04" db="EMBL/GenBank/DDBJ databases">
        <title>Defined microbial consortia suppress multidrug-resistant proinflammatory Enterobacteriaceae via ecological control.</title>
        <authorList>
            <person name="Furuichi M."/>
            <person name="Kawaguchi T."/>
            <person name="Pust M."/>
            <person name="Yasuma K."/>
            <person name="Plichta D."/>
            <person name="Hasegawa N."/>
            <person name="Ohya T."/>
            <person name="Bhattarai S."/>
            <person name="Sasajima S."/>
            <person name="Aoto Y."/>
            <person name="Tuganbaev T."/>
            <person name="Yaginuma M."/>
            <person name="Ueda M."/>
            <person name="Okahashi N."/>
            <person name="Amafuji K."/>
            <person name="Kiridooshi Y."/>
            <person name="Sugita K."/>
            <person name="Strazar M."/>
            <person name="Skelly A."/>
            <person name="Suda W."/>
            <person name="Hattori M."/>
            <person name="Nakamoto N."/>
            <person name="Caballero S."/>
            <person name="Norman J."/>
            <person name="Olle B."/>
            <person name="Tanoue T."/>
            <person name="Arita M."/>
            <person name="Bucci V."/>
            <person name="Atarashi K."/>
            <person name="Xavier R."/>
            <person name="Honda K."/>
        </authorList>
    </citation>
    <scope>NUCLEOTIDE SEQUENCE [LARGE SCALE GENOMIC DNA]</scope>
    <source>
        <strain evidence="2">f13</strain>
    </source>
</reference>
<evidence type="ECO:0000313" key="2">
    <source>
        <dbReference type="Proteomes" id="UP001600894"/>
    </source>
</evidence>
<dbReference type="Pfam" id="PF08843">
    <property type="entry name" value="AbiEii"/>
    <property type="match status" value="1"/>
</dbReference>
<evidence type="ECO:0000313" key="1">
    <source>
        <dbReference type="EMBL" id="GAA6269302.1"/>
    </source>
</evidence>
<dbReference type="Gene3D" id="3.10.450.620">
    <property type="entry name" value="JHP933, nucleotidyltransferase-like core domain"/>
    <property type="match status" value="1"/>
</dbReference>
<accession>A0ABQ0AZ62</accession>